<accession>A0AC34GP86</accession>
<protein>
    <submittedName>
        <fullName evidence="2">TEA domain-containing protein</fullName>
    </submittedName>
</protein>
<name>A0AC34GP86_9BILA</name>
<reference evidence="2" key="1">
    <citation type="submission" date="2022-11" db="UniProtKB">
        <authorList>
            <consortium name="WormBaseParasite"/>
        </authorList>
    </citation>
    <scope>IDENTIFICATION</scope>
</reference>
<evidence type="ECO:0000313" key="1">
    <source>
        <dbReference type="Proteomes" id="UP000887579"/>
    </source>
</evidence>
<evidence type="ECO:0000313" key="2">
    <source>
        <dbReference type="WBParaSite" id="ES5_v2.g5691.t1"/>
    </source>
</evidence>
<sequence length="561" mass="61118">MTQHLFDTNLVDSLSTSTSASANSILSSLPPEMVVQLPGLGASNNSVAAFAAAGFPSNSLLSQNAATAASTMDRLLMAASAGGGGGIGNGMNLGNAGTLLNNSSSSILDIQQPPQTQSQPNSGEASPGSSHSNQDIGNDAEGVWSQDIDQAFHEALQIYPPCGRRKIILSDEGKMYGRNELIARYIKIRCGKTRTRKQVSSHIQVLARKRQRDVSQKMKGHDNSSSNSKLDQIEDSKLASMPFKLSTDPASILQNSGNSNPLWPYGANNGASLNNINNNNNSNNNNSNGITFPYNYNNGNNINNNGNDSNENMLQQFAAAISSSNRFVSQLNNPALLRPSPGLPLENGENEEHTMASSKLTLCGLEAYVQKPGDEKHIMLRIPKVADEPLEDVAFDAIRDKYPHILEDLMKNGPSDGFFLVKCWGNVDFEIGNLESMSYAVDSFYDSKYNFDISVSTKVCSFGTQVVEKVEVYSPVEEQKDGSTIYHFSLEGSPMCEYMVRFISELKKLVAHELMNSVLDNFTVLQIVTNKLTGETLMVCCFILEVSPDFDPTCRIYRIVQ</sequence>
<proteinExistence type="predicted"/>
<dbReference type="Proteomes" id="UP000887579">
    <property type="component" value="Unplaced"/>
</dbReference>
<organism evidence="1 2">
    <name type="scientific">Panagrolaimus sp. ES5</name>
    <dbReference type="NCBI Taxonomy" id="591445"/>
    <lineage>
        <taxon>Eukaryota</taxon>
        <taxon>Metazoa</taxon>
        <taxon>Ecdysozoa</taxon>
        <taxon>Nematoda</taxon>
        <taxon>Chromadorea</taxon>
        <taxon>Rhabditida</taxon>
        <taxon>Tylenchina</taxon>
        <taxon>Panagrolaimomorpha</taxon>
        <taxon>Panagrolaimoidea</taxon>
        <taxon>Panagrolaimidae</taxon>
        <taxon>Panagrolaimus</taxon>
    </lineage>
</organism>
<dbReference type="WBParaSite" id="ES5_v2.g5691.t1">
    <property type="protein sequence ID" value="ES5_v2.g5691.t1"/>
    <property type="gene ID" value="ES5_v2.g5691"/>
</dbReference>